<dbReference type="EMBL" id="CAJJDO010000095">
    <property type="protein sequence ID" value="CAD8190091.1"/>
    <property type="molecule type" value="Genomic_DNA"/>
</dbReference>
<keyword evidence="2" id="KW-1185">Reference proteome</keyword>
<gene>
    <name evidence="1" type="ORF">PPENT_87.1.T0950127</name>
</gene>
<accession>A0A8S1WN91</accession>
<protein>
    <submittedName>
        <fullName evidence="1">Uncharacterized protein</fullName>
    </submittedName>
</protein>
<organism evidence="1 2">
    <name type="scientific">Paramecium pentaurelia</name>
    <dbReference type="NCBI Taxonomy" id="43138"/>
    <lineage>
        <taxon>Eukaryota</taxon>
        <taxon>Sar</taxon>
        <taxon>Alveolata</taxon>
        <taxon>Ciliophora</taxon>
        <taxon>Intramacronucleata</taxon>
        <taxon>Oligohymenophorea</taxon>
        <taxon>Peniculida</taxon>
        <taxon>Parameciidae</taxon>
        <taxon>Paramecium</taxon>
    </lineage>
</organism>
<dbReference type="AlphaFoldDB" id="A0A8S1WN91"/>
<sequence>MSYQMNKAQSNNKFYIISKKKKNKYKIHTSIQTNFSELIDVIILTRPQMQQQGNSQKWFNLLF</sequence>
<dbReference type="Proteomes" id="UP000689195">
    <property type="component" value="Unassembled WGS sequence"/>
</dbReference>
<name>A0A8S1WN91_9CILI</name>
<evidence type="ECO:0000313" key="1">
    <source>
        <dbReference type="EMBL" id="CAD8190091.1"/>
    </source>
</evidence>
<proteinExistence type="predicted"/>
<evidence type="ECO:0000313" key="2">
    <source>
        <dbReference type="Proteomes" id="UP000689195"/>
    </source>
</evidence>
<comment type="caution">
    <text evidence="1">The sequence shown here is derived from an EMBL/GenBank/DDBJ whole genome shotgun (WGS) entry which is preliminary data.</text>
</comment>
<reference evidence="1" key="1">
    <citation type="submission" date="2021-01" db="EMBL/GenBank/DDBJ databases">
        <authorList>
            <consortium name="Genoscope - CEA"/>
            <person name="William W."/>
        </authorList>
    </citation>
    <scope>NUCLEOTIDE SEQUENCE</scope>
</reference>